<organism evidence="1 2">
    <name type="scientific">Aspergillus cavernicola</name>
    <dbReference type="NCBI Taxonomy" id="176166"/>
    <lineage>
        <taxon>Eukaryota</taxon>
        <taxon>Fungi</taxon>
        <taxon>Dikarya</taxon>
        <taxon>Ascomycota</taxon>
        <taxon>Pezizomycotina</taxon>
        <taxon>Eurotiomycetes</taxon>
        <taxon>Eurotiomycetidae</taxon>
        <taxon>Eurotiales</taxon>
        <taxon>Aspergillaceae</taxon>
        <taxon>Aspergillus</taxon>
        <taxon>Aspergillus subgen. Nidulantes</taxon>
    </lineage>
</organism>
<dbReference type="EMBL" id="JBFXLS010000003">
    <property type="protein sequence ID" value="KAL2833778.1"/>
    <property type="molecule type" value="Genomic_DNA"/>
</dbReference>
<gene>
    <name evidence="1" type="ORF">BDW59DRAFT_138164</name>
</gene>
<reference evidence="1 2" key="1">
    <citation type="submission" date="2024-07" db="EMBL/GenBank/DDBJ databases">
        <title>Section-level genome sequencing and comparative genomics of Aspergillus sections Usti and Cavernicolus.</title>
        <authorList>
            <consortium name="Lawrence Berkeley National Laboratory"/>
            <person name="Nybo J.L."/>
            <person name="Vesth T.C."/>
            <person name="Theobald S."/>
            <person name="Frisvad J.C."/>
            <person name="Larsen T.O."/>
            <person name="Kjaerboelling I."/>
            <person name="Rothschild-Mancinelli K."/>
            <person name="Lyhne E.K."/>
            <person name="Kogle M.E."/>
            <person name="Barry K."/>
            <person name="Clum A."/>
            <person name="Na H."/>
            <person name="Ledsgaard L."/>
            <person name="Lin J."/>
            <person name="Lipzen A."/>
            <person name="Kuo A."/>
            <person name="Riley R."/>
            <person name="Mondo S."/>
            <person name="LaButti K."/>
            <person name="Haridas S."/>
            <person name="Pangalinan J."/>
            <person name="Salamov A.A."/>
            <person name="Simmons B.A."/>
            <person name="Magnuson J.K."/>
            <person name="Chen J."/>
            <person name="Drula E."/>
            <person name="Henrissat B."/>
            <person name="Wiebenga A."/>
            <person name="Lubbers R.J."/>
            <person name="Gomes A.C."/>
            <person name="Makela M.R."/>
            <person name="Stajich J."/>
            <person name="Grigoriev I.V."/>
            <person name="Mortensen U.H."/>
            <person name="De vries R.P."/>
            <person name="Baker S.E."/>
            <person name="Andersen M.R."/>
        </authorList>
    </citation>
    <scope>NUCLEOTIDE SEQUENCE [LARGE SCALE GENOMIC DNA]</scope>
    <source>
        <strain evidence="1 2">CBS 600.67</strain>
    </source>
</reference>
<name>A0ABR4J155_9EURO</name>
<evidence type="ECO:0000313" key="2">
    <source>
        <dbReference type="Proteomes" id="UP001610335"/>
    </source>
</evidence>
<proteinExistence type="predicted"/>
<evidence type="ECO:0000313" key="1">
    <source>
        <dbReference type="EMBL" id="KAL2833778.1"/>
    </source>
</evidence>
<sequence>MPHTFLPAPNFNIPPPPECPLVLGQILARPDDPLYPLNAGNVIAPLDGPLITSPPATGFSASRSQLKERGFKVWAKLSDLFPVGANGQVGSRSGMEDLFTIERVETSFFLPSPAYLEESLKCEAVRRYLDGSRWRKSLFIVTGIKVARNAKVRSSMANRRNAGGEISVDTTQIGVPLSAGGGAESNTESNENTSFESDGFLLAFEVREIKCSKSKPPKTKPYTKGAMFEAGVQQGQVGDDLFYTLVDADTIPVNYTEQAFGPLGLSTVESDGDMEERFYILA</sequence>
<comment type="caution">
    <text evidence="1">The sequence shown here is derived from an EMBL/GenBank/DDBJ whole genome shotgun (WGS) entry which is preliminary data.</text>
</comment>
<dbReference type="Proteomes" id="UP001610335">
    <property type="component" value="Unassembled WGS sequence"/>
</dbReference>
<keyword evidence="2" id="KW-1185">Reference proteome</keyword>
<accession>A0ABR4J155</accession>
<protein>
    <submittedName>
        <fullName evidence="1">Uncharacterized protein</fullName>
    </submittedName>
</protein>